<protein>
    <submittedName>
        <fullName evidence="1">Uncharacterized protein</fullName>
    </submittedName>
</protein>
<name>A0ACC1PB60_9PEZI</name>
<gene>
    <name evidence="1" type="ORF">NUW58_g3752</name>
</gene>
<organism evidence="1 2">
    <name type="scientific">Xylaria curta</name>
    <dbReference type="NCBI Taxonomy" id="42375"/>
    <lineage>
        <taxon>Eukaryota</taxon>
        <taxon>Fungi</taxon>
        <taxon>Dikarya</taxon>
        <taxon>Ascomycota</taxon>
        <taxon>Pezizomycotina</taxon>
        <taxon>Sordariomycetes</taxon>
        <taxon>Xylariomycetidae</taxon>
        <taxon>Xylariales</taxon>
        <taxon>Xylariaceae</taxon>
        <taxon>Xylaria</taxon>
    </lineage>
</organism>
<proteinExistence type="predicted"/>
<comment type="caution">
    <text evidence="1">The sequence shown here is derived from an EMBL/GenBank/DDBJ whole genome shotgun (WGS) entry which is preliminary data.</text>
</comment>
<reference evidence="1" key="1">
    <citation type="submission" date="2022-10" db="EMBL/GenBank/DDBJ databases">
        <title>Genome Sequence of Xylaria curta.</title>
        <authorList>
            <person name="Buettner E."/>
        </authorList>
    </citation>
    <scope>NUCLEOTIDE SEQUENCE</scope>
    <source>
        <strain evidence="1">Babe10</strain>
    </source>
</reference>
<evidence type="ECO:0000313" key="1">
    <source>
        <dbReference type="EMBL" id="KAJ2988878.1"/>
    </source>
</evidence>
<dbReference type="Proteomes" id="UP001143856">
    <property type="component" value="Unassembled WGS sequence"/>
</dbReference>
<evidence type="ECO:0000313" key="2">
    <source>
        <dbReference type="Proteomes" id="UP001143856"/>
    </source>
</evidence>
<dbReference type="EMBL" id="JAPDGR010000595">
    <property type="protein sequence ID" value="KAJ2988878.1"/>
    <property type="molecule type" value="Genomic_DNA"/>
</dbReference>
<accession>A0ACC1PB60</accession>
<sequence length="297" mass="31746">MLPIILLVLTATPISWLALADEVRCWAPDGKTLADNETVVPCNKLGIQQEGVYSSCCRLDGDARQRDYCTTSGLCLSTFDGVLRREYCTDRTWKSPACVNVCTDPNADGSDNSTIEMTACSDGTGTYCCGRNELGCCGTNRAIVIPTQASVVSSCEPAQPAESSNPFKSATIGLAVVLGVFLVTGAGGITWLLHQNNSIKKQLLEKTEERHVPPPVVTHPYSDSYDPGALQSKGSPLPGSPNAVPGMPVDPQRYSELDASMAASRSEMGSPVRHHFDNGEPSPRSLRSQPHSPYMGP</sequence>
<keyword evidence="2" id="KW-1185">Reference proteome</keyword>